<comment type="caution">
    <text evidence="2">The sequence shown here is derived from an EMBL/GenBank/DDBJ whole genome shotgun (WGS) entry which is preliminary data.</text>
</comment>
<accession>A0A4U0X5J3</accession>
<sequence>MVGTMAAVVSANIEASCAICGARSYPECPHEGERLQIAFDQALARWTGMQMMRCASKNPSTTPRLCPPSDVLPQLTSAYSDWVLNHARNNIISTFHALRAARHQQHLAYLQSLPCYTLYHRYAGQPPIPPAQLATLHAQMQHANTLFQQGVDDDWRRCCMEYPRVLDYFFGLLDVPRLPDESEEAVREPVFGGGGGGGGAAPVLPREQQRRVKGARRESMDTQSRKKERRRSKGGTPPPPAAPMVVHHHRR</sequence>
<dbReference type="EMBL" id="NAJQ01000390">
    <property type="protein sequence ID" value="TKA70626.1"/>
    <property type="molecule type" value="Genomic_DNA"/>
</dbReference>
<feature type="compositionally biased region" description="Gly residues" evidence="1">
    <location>
        <begin position="191"/>
        <end position="200"/>
    </location>
</feature>
<dbReference type="AlphaFoldDB" id="A0A4U0X5J3"/>
<feature type="region of interest" description="Disordered" evidence="1">
    <location>
        <begin position="184"/>
        <end position="251"/>
    </location>
</feature>
<gene>
    <name evidence="2" type="ORF">B0A55_07580</name>
</gene>
<dbReference type="Proteomes" id="UP000309340">
    <property type="component" value="Unassembled WGS sequence"/>
</dbReference>
<evidence type="ECO:0000313" key="2">
    <source>
        <dbReference type="EMBL" id="TKA70626.1"/>
    </source>
</evidence>
<evidence type="ECO:0000313" key="3">
    <source>
        <dbReference type="Proteomes" id="UP000309340"/>
    </source>
</evidence>
<name>A0A4U0X5J3_9PEZI</name>
<dbReference type="OrthoDB" id="5409477at2759"/>
<keyword evidence="3" id="KW-1185">Reference proteome</keyword>
<evidence type="ECO:0000256" key="1">
    <source>
        <dbReference type="SAM" id="MobiDB-lite"/>
    </source>
</evidence>
<reference evidence="2 3" key="1">
    <citation type="submission" date="2017-03" db="EMBL/GenBank/DDBJ databases">
        <title>Genomes of endolithic fungi from Antarctica.</title>
        <authorList>
            <person name="Coleine C."/>
            <person name="Masonjones S."/>
            <person name="Stajich J.E."/>
        </authorList>
    </citation>
    <scope>NUCLEOTIDE SEQUENCE [LARGE SCALE GENOMIC DNA]</scope>
    <source>
        <strain evidence="2 3">CCFEE 5184</strain>
    </source>
</reference>
<protein>
    <submittedName>
        <fullName evidence="2">Uncharacterized protein</fullName>
    </submittedName>
</protein>
<feature type="compositionally biased region" description="Basic and acidic residues" evidence="1">
    <location>
        <begin position="207"/>
        <end position="225"/>
    </location>
</feature>
<proteinExistence type="predicted"/>
<organism evidence="2 3">
    <name type="scientific">Friedmanniomyces simplex</name>
    <dbReference type="NCBI Taxonomy" id="329884"/>
    <lineage>
        <taxon>Eukaryota</taxon>
        <taxon>Fungi</taxon>
        <taxon>Dikarya</taxon>
        <taxon>Ascomycota</taxon>
        <taxon>Pezizomycotina</taxon>
        <taxon>Dothideomycetes</taxon>
        <taxon>Dothideomycetidae</taxon>
        <taxon>Mycosphaerellales</taxon>
        <taxon>Teratosphaeriaceae</taxon>
        <taxon>Friedmanniomyces</taxon>
    </lineage>
</organism>